<organism evidence="2 3">
    <name type="scientific">Puccinia striiformis</name>
    <dbReference type="NCBI Taxonomy" id="27350"/>
    <lineage>
        <taxon>Eukaryota</taxon>
        <taxon>Fungi</taxon>
        <taxon>Dikarya</taxon>
        <taxon>Basidiomycota</taxon>
        <taxon>Pucciniomycotina</taxon>
        <taxon>Pucciniomycetes</taxon>
        <taxon>Pucciniales</taxon>
        <taxon>Pucciniaceae</taxon>
        <taxon>Puccinia</taxon>
    </lineage>
</organism>
<dbReference type="EMBL" id="PKSL01000031">
    <property type="protein sequence ID" value="POW12476.1"/>
    <property type="molecule type" value="Genomic_DNA"/>
</dbReference>
<sequence>MSEHGADPSDTTALILKALGSLAKRYDEIDLDADSRELPLSPDSDVDYTNDRFGRLEALSLDELNALQELLIQMQRCFLPSLQQQITELLQSLDVADLERSPKPKVLDPLEIISRLGYTVENISAFLNAIGPIAVNLFQKPEEYDHAYGGLKKYRCCHLIEEINELIRNHVWILVRHLRRFIKLRSKHHGSSSRQETEETTSKLKILIGGIAKSTDASINDVIEYIKKSDLGILQDEWRSDEDQSDGASSSTDGDNQDTNDPSNPEKGVTKISNDDREIRLDANFTGDHEADQSEATLSTDSSGDYSIRPQIIKLAQATIPLIKLIRIFFNKLLRTPTGKPSFTIGTELSSADFTSIGHKTGSLSCETGNLLNHLFYIWDCDNEMDEREPKEVKEQCDRMCMHFDSCMKTMCSYMISPTLQVEPLISGNHFEAWSTILREQFSLADAQFRKALHDFETDIKM</sequence>
<dbReference type="PANTHER" id="PTHR33069">
    <property type="entry name" value="CHROMOSOME 7, WHOLE GENOME SHOTGUN SEQUENCE-RELATED"/>
    <property type="match status" value="1"/>
</dbReference>
<evidence type="ECO:0000256" key="1">
    <source>
        <dbReference type="SAM" id="MobiDB-lite"/>
    </source>
</evidence>
<dbReference type="AlphaFoldDB" id="A0A2S4VSF9"/>
<feature type="compositionally biased region" description="Polar residues" evidence="1">
    <location>
        <begin position="246"/>
        <end position="263"/>
    </location>
</feature>
<evidence type="ECO:0000313" key="2">
    <source>
        <dbReference type="EMBL" id="POW12476.1"/>
    </source>
</evidence>
<proteinExistence type="predicted"/>
<comment type="caution">
    <text evidence="2">The sequence shown here is derived from an EMBL/GenBank/DDBJ whole genome shotgun (WGS) entry which is preliminary data.</text>
</comment>
<feature type="compositionally biased region" description="Polar residues" evidence="1">
    <location>
        <begin position="294"/>
        <end position="303"/>
    </location>
</feature>
<evidence type="ECO:0000313" key="3">
    <source>
        <dbReference type="Proteomes" id="UP000239156"/>
    </source>
</evidence>
<dbReference type="VEuPathDB" id="FungiDB:PSTT_04431"/>
<feature type="region of interest" description="Disordered" evidence="1">
    <location>
        <begin position="238"/>
        <end position="275"/>
    </location>
</feature>
<accession>A0A2S4VSF9</accession>
<keyword evidence="3" id="KW-1185">Reference proteome</keyword>
<feature type="region of interest" description="Disordered" evidence="1">
    <location>
        <begin position="284"/>
        <end position="303"/>
    </location>
</feature>
<gene>
    <name evidence="2" type="ORF">PSTT_04431</name>
</gene>
<dbReference type="VEuPathDB" id="FungiDB:PSHT_14821"/>
<protein>
    <submittedName>
        <fullName evidence="2">Uncharacterized protein</fullName>
    </submittedName>
</protein>
<reference evidence="2" key="1">
    <citation type="submission" date="2017-12" db="EMBL/GenBank/DDBJ databases">
        <title>Gene loss provides genomic basis for host adaptation in cereal stripe rust fungi.</title>
        <authorList>
            <person name="Xia C."/>
        </authorList>
    </citation>
    <scope>NUCLEOTIDE SEQUENCE [LARGE SCALE GENOMIC DNA]</scope>
    <source>
        <strain evidence="2">93-210</strain>
    </source>
</reference>
<dbReference type="PANTHER" id="PTHR33069:SF3">
    <property type="entry name" value="DYNEIN HEAVY CHAIN TAIL DOMAIN-CONTAINING PROTEIN"/>
    <property type="match status" value="1"/>
</dbReference>
<dbReference type="Proteomes" id="UP000239156">
    <property type="component" value="Unassembled WGS sequence"/>
</dbReference>
<name>A0A2S4VSF9_9BASI</name>